<proteinExistence type="predicted"/>
<organism evidence="1 2">
    <name type="scientific">Periplaneta americana</name>
    <name type="common">American cockroach</name>
    <name type="synonym">Blatta americana</name>
    <dbReference type="NCBI Taxonomy" id="6978"/>
    <lineage>
        <taxon>Eukaryota</taxon>
        <taxon>Metazoa</taxon>
        <taxon>Ecdysozoa</taxon>
        <taxon>Arthropoda</taxon>
        <taxon>Hexapoda</taxon>
        <taxon>Insecta</taxon>
        <taxon>Pterygota</taxon>
        <taxon>Neoptera</taxon>
        <taxon>Polyneoptera</taxon>
        <taxon>Dictyoptera</taxon>
        <taxon>Blattodea</taxon>
        <taxon>Blattoidea</taxon>
        <taxon>Blattidae</taxon>
        <taxon>Blattinae</taxon>
        <taxon>Periplaneta</taxon>
    </lineage>
</organism>
<dbReference type="EMBL" id="JAJSOF020000017">
    <property type="protein sequence ID" value="KAJ4440496.1"/>
    <property type="molecule type" value="Genomic_DNA"/>
</dbReference>
<dbReference type="Proteomes" id="UP001148838">
    <property type="component" value="Unassembled WGS sequence"/>
</dbReference>
<reference evidence="1 2" key="1">
    <citation type="journal article" date="2022" name="Allergy">
        <title>Genome assembly and annotation of Periplaneta americana reveal a comprehensive cockroach allergen profile.</title>
        <authorList>
            <person name="Wang L."/>
            <person name="Xiong Q."/>
            <person name="Saelim N."/>
            <person name="Wang L."/>
            <person name="Nong W."/>
            <person name="Wan A.T."/>
            <person name="Shi M."/>
            <person name="Liu X."/>
            <person name="Cao Q."/>
            <person name="Hui J.H.L."/>
            <person name="Sookrung N."/>
            <person name="Leung T.F."/>
            <person name="Tungtrongchitr A."/>
            <person name="Tsui S.K.W."/>
        </authorList>
    </citation>
    <scope>NUCLEOTIDE SEQUENCE [LARGE SCALE GENOMIC DNA]</scope>
    <source>
        <strain evidence="1">PWHHKU_190912</strain>
    </source>
</reference>
<accession>A0ABQ8T354</accession>
<keyword evidence="2" id="KW-1185">Reference proteome</keyword>
<gene>
    <name evidence="1" type="ORF">ANN_08637</name>
</gene>
<protein>
    <submittedName>
        <fullName evidence="1">Uncharacterized protein</fullName>
    </submittedName>
</protein>
<name>A0ABQ8T354_PERAM</name>
<comment type="caution">
    <text evidence="1">The sequence shown here is derived from an EMBL/GenBank/DDBJ whole genome shotgun (WGS) entry which is preliminary data.</text>
</comment>
<evidence type="ECO:0000313" key="2">
    <source>
        <dbReference type="Proteomes" id="UP001148838"/>
    </source>
</evidence>
<sequence>MAGLCEGGNEPLGSLKAICNNRKQDDANILSPVIPRICALSCCLSSRGAKPQYHLEPPGEAIVIPGTSHRSRPLAETQDKEFPYCRIHHVPDIDTRLYLARSLFDSRITDIPSDLA</sequence>
<evidence type="ECO:0000313" key="1">
    <source>
        <dbReference type="EMBL" id="KAJ4440496.1"/>
    </source>
</evidence>